<comment type="catalytic activity">
    <reaction evidence="1 10">
        <text>Random hydrolysis of (1-&gt;6)-alpha-D-mannosidic linkages in unbranched (1-&gt;6)-mannans.</text>
        <dbReference type="EC" id="3.2.1.101"/>
    </reaction>
</comment>
<dbReference type="PANTHER" id="PTHR12145">
    <property type="entry name" value="MANNAN ENDO-1,6-ALPHA-MANNOSIDASE DCW1"/>
    <property type="match status" value="1"/>
</dbReference>
<organism evidence="12 13">
    <name type="scientific">Neolecta irregularis (strain DAH-3)</name>
    <dbReference type="NCBI Taxonomy" id="1198029"/>
    <lineage>
        <taxon>Eukaryota</taxon>
        <taxon>Fungi</taxon>
        <taxon>Dikarya</taxon>
        <taxon>Ascomycota</taxon>
        <taxon>Taphrinomycotina</taxon>
        <taxon>Neolectales</taxon>
        <taxon>Neolectaceae</taxon>
        <taxon>Neolecta</taxon>
    </lineage>
</organism>
<evidence type="ECO:0000313" key="12">
    <source>
        <dbReference type="EMBL" id="OLL24064.1"/>
    </source>
</evidence>
<evidence type="ECO:0000256" key="4">
    <source>
        <dbReference type="ARBA" id="ARBA00012350"/>
    </source>
</evidence>
<dbReference type="Gene3D" id="1.50.10.20">
    <property type="match status" value="1"/>
</dbReference>
<feature type="chain" id="PRO_5012234006" description="Mannan endo-1,6-alpha-mannosidase" evidence="11">
    <location>
        <begin position="21"/>
        <end position="441"/>
    </location>
</feature>
<dbReference type="PIRSF" id="PIRSF016302">
    <property type="entry name" value="Man_a_manosd"/>
    <property type="match status" value="1"/>
</dbReference>
<protein>
    <recommendedName>
        <fullName evidence="4 10">Mannan endo-1,6-alpha-mannosidase</fullName>
        <ecNumber evidence="4 10">3.2.1.101</ecNumber>
    </recommendedName>
</protein>
<dbReference type="AlphaFoldDB" id="A0A1U7LN37"/>
<evidence type="ECO:0000313" key="13">
    <source>
        <dbReference type="Proteomes" id="UP000186594"/>
    </source>
</evidence>
<gene>
    <name evidence="12" type="ORF">NEOLI_002094</name>
</gene>
<name>A0A1U7LN37_NEOID</name>
<dbReference type="GO" id="GO:0016052">
    <property type="term" value="P:carbohydrate catabolic process"/>
    <property type="evidence" value="ECO:0007669"/>
    <property type="project" value="InterPro"/>
</dbReference>
<keyword evidence="6 10" id="KW-0378">Hydrolase</keyword>
<feature type="signal peptide" evidence="11">
    <location>
        <begin position="1"/>
        <end position="20"/>
    </location>
</feature>
<dbReference type="GO" id="GO:0012505">
    <property type="term" value="C:endomembrane system"/>
    <property type="evidence" value="ECO:0007669"/>
    <property type="project" value="UniProtKB-SubCell"/>
</dbReference>
<dbReference type="GO" id="GO:0009272">
    <property type="term" value="P:fungal-type cell wall biogenesis"/>
    <property type="evidence" value="ECO:0007669"/>
    <property type="project" value="TreeGrafter"/>
</dbReference>
<sequence>MVCALSALLHSLLLFGYGAAVDVDPSSKESLKRAASTIAAELRSSYHGDEPGQIPGLFPYPTYWWLAGAATNAWIDYRNYTGDTTYDEIVTQAIFHQIGPNRDFLPPNQTLAEGNDDQGFWALAAMSAAERNFPDLPAGQPQWLALAQGALHGQMERWDDENCGGGLRWQIFAFNHGYTYKNSISNGIFFQLNARLARYTKNDTYAQWAEKTFQWMRKIQFMDDTLNIYDGGNLPACAFVKNSTILWSYNNAMLLGGAAFMYDYYNKSPVWLEIIKGLLSKAISSFFYQEAIVNEPACEPYNTCNDDQISFKGYLSRNLGYTAQLVPELSARIFSVLRTSAVAAGKACTGGSGTTCGMNWTLGKFDGHSGVGGTIAALETITSCLAKDASLPSAMNTGATSIGDVNAGRTSSSGHKTKIDPATQNDKVAAAALTLGICVSA</sequence>
<dbReference type="EC" id="3.2.1.101" evidence="4 10"/>
<dbReference type="InterPro" id="IPR014480">
    <property type="entry name" value="Mannan-1_6-alpha_mannosidase"/>
</dbReference>
<dbReference type="OMA" id="GLRWQIN"/>
<dbReference type="InterPro" id="IPR005198">
    <property type="entry name" value="Glyco_hydro_76"/>
</dbReference>
<keyword evidence="9 10" id="KW-0326">Glycosidase</keyword>
<evidence type="ECO:0000256" key="3">
    <source>
        <dbReference type="ARBA" id="ARBA00009699"/>
    </source>
</evidence>
<evidence type="ECO:0000256" key="9">
    <source>
        <dbReference type="ARBA" id="ARBA00023295"/>
    </source>
</evidence>
<dbReference type="SUPFAM" id="SSF48208">
    <property type="entry name" value="Six-hairpin glycosidases"/>
    <property type="match status" value="1"/>
</dbReference>
<dbReference type="EMBL" id="LXFE01001003">
    <property type="protein sequence ID" value="OLL24064.1"/>
    <property type="molecule type" value="Genomic_DNA"/>
</dbReference>
<evidence type="ECO:0000256" key="5">
    <source>
        <dbReference type="ARBA" id="ARBA00022729"/>
    </source>
</evidence>
<dbReference type="Pfam" id="PF03663">
    <property type="entry name" value="Glyco_hydro_76"/>
    <property type="match status" value="1"/>
</dbReference>
<evidence type="ECO:0000256" key="1">
    <source>
        <dbReference type="ARBA" id="ARBA00001452"/>
    </source>
</evidence>
<dbReference type="OrthoDB" id="4187847at2759"/>
<evidence type="ECO:0000256" key="6">
    <source>
        <dbReference type="ARBA" id="ARBA00022801"/>
    </source>
</evidence>
<comment type="similarity">
    <text evidence="3 10">Belongs to the glycosyl hydrolase 76 family.</text>
</comment>
<dbReference type="STRING" id="1198029.A0A1U7LN37"/>
<dbReference type="GO" id="GO:0008496">
    <property type="term" value="F:mannan endo-1,6-alpha-mannosidase activity"/>
    <property type="evidence" value="ECO:0007669"/>
    <property type="project" value="UniProtKB-UniRule"/>
</dbReference>
<evidence type="ECO:0000256" key="7">
    <source>
        <dbReference type="ARBA" id="ARBA00023136"/>
    </source>
</evidence>
<keyword evidence="5 11" id="KW-0732">Signal</keyword>
<keyword evidence="8" id="KW-0325">Glycoprotein</keyword>
<proteinExistence type="inferred from homology"/>
<dbReference type="Proteomes" id="UP000186594">
    <property type="component" value="Unassembled WGS sequence"/>
</dbReference>
<comment type="subcellular location">
    <subcellularLocation>
        <location evidence="2">Endomembrane system</location>
    </subcellularLocation>
</comment>
<dbReference type="FunFam" id="1.50.10.20:FF:000006">
    <property type="entry name" value="Mannan endo-1,6-alpha-mannosidase"/>
    <property type="match status" value="1"/>
</dbReference>
<keyword evidence="13" id="KW-1185">Reference proteome</keyword>
<evidence type="ECO:0000256" key="10">
    <source>
        <dbReference type="PIRNR" id="PIRNR016302"/>
    </source>
</evidence>
<accession>A0A1U7LN37</accession>
<keyword evidence="7" id="KW-0472">Membrane</keyword>
<evidence type="ECO:0000256" key="8">
    <source>
        <dbReference type="ARBA" id="ARBA00023180"/>
    </source>
</evidence>
<comment type="caution">
    <text evidence="12">The sequence shown here is derived from an EMBL/GenBank/DDBJ whole genome shotgun (WGS) entry which is preliminary data.</text>
</comment>
<evidence type="ECO:0000256" key="11">
    <source>
        <dbReference type="SAM" id="SignalP"/>
    </source>
</evidence>
<reference evidence="12 13" key="1">
    <citation type="submission" date="2016-04" db="EMBL/GenBank/DDBJ databases">
        <title>Evolutionary innovation and constraint leading to complex multicellularity in the Ascomycota.</title>
        <authorList>
            <person name="Cisse O."/>
            <person name="Nguyen A."/>
            <person name="Hewitt D.A."/>
            <person name="Jedd G."/>
            <person name="Stajich J.E."/>
        </authorList>
    </citation>
    <scope>NUCLEOTIDE SEQUENCE [LARGE SCALE GENOMIC DNA]</scope>
    <source>
        <strain evidence="12 13">DAH-3</strain>
    </source>
</reference>
<evidence type="ECO:0000256" key="2">
    <source>
        <dbReference type="ARBA" id="ARBA00004308"/>
    </source>
</evidence>
<dbReference type="PANTHER" id="PTHR12145:SF36">
    <property type="entry name" value="MANNAN ENDO-1,6-ALPHA-MANNOSIDASE DCW1"/>
    <property type="match status" value="1"/>
</dbReference>
<dbReference type="InterPro" id="IPR008928">
    <property type="entry name" value="6-hairpin_glycosidase_sf"/>
</dbReference>